<gene>
    <name evidence="2" type="ORF">PL75_06985</name>
</gene>
<keyword evidence="3" id="KW-1185">Reference proteome</keyword>
<keyword evidence="1" id="KW-0472">Membrane</keyword>
<evidence type="ECO:0008006" key="4">
    <source>
        <dbReference type="Google" id="ProtNLM"/>
    </source>
</evidence>
<name>A0A0J0YR78_9NEIS</name>
<dbReference type="EMBL" id="JTDO01000010">
    <property type="protein sequence ID" value="KLT72627.1"/>
    <property type="molecule type" value="Genomic_DNA"/>
</dbReference>
<dbReference type="PATRIC" id="fig|1470200.3.peg.266"/>
<feature type="transmembrane region" description="Helical" evidence="1">
    <location>
        <begin position="20"/>
        <end position="41"/>
    </location>
</feature>
<dbReference type="RefSeq" id="WP_047761210.1">
    <property type="nucleotide sequence ID" value="NZ_CP091510.1"/>
</dbReference>
<evidence type="ECO:0000313" key="3">
    <source>
        <dbReference type="Proteomes" id="UP000036027"/>
    </source>
</evidence>
<dbReference type="OrthoDB" id="8611558at2"/>
<feature type="transmembrane region" description="Helical" evidence="1">
    <location>
        <begin position="74"/>
        <end position="92"/>
    </location>
</feature>
<accession>A0A0J0YR78</accession>
<dbReference type="AlphaFoldDB" id="A0A0J0YR78"/>
<feature type="transmembrane region" description="Helical" evidence="1">
    <location>
        <begin position="48"/>
        <end position="68"/>
    </location>
</feature>
<dbReference type="STRING" id="1470200.PL75_06985"/>
<dbReference type="Proteomes" id="UP000036027">
    <property type="component" value="Unassembled WGS sequence"/>
</dbReference>
<evidence type="ECO:0000313" key="2">
    <source>
        <dbReference type="EMBL" id="KLT72627.1"/>
    </source>
</evidence>
<keyword evidence="1" id="KW-1133">Transmembrane helix</keyword>
<organism evidence="2 3">
    <name type="scientific">Neisseria arctica</name>
    <dbReference type="NCBI Taxonomy" id="1470200"/>
    <lineage>
        <taxon>Bacteria</taxon>
        <taxon>Pseudomonadati</taxon>
        <taxon>Pseudomonadota</taxon>
        <taxon>Betaproteobacteria</taxon>
        <taxon>Neisseriales</taxon>
        <taxon>Neisseriaceae</taxon>
        <taxon>Neisseria</taxon>
    </lineage>
</organism>
<reference evidence="2 3" key="1">
    <citation type="submission" date="2014-11" db="EMBL/GenBank/DDBJ databases">
        <title>Genome of a novel goose pathogen.</title>
        <authorList>
            <person name="Hansen C.M."/>
            <person name="Hueffer K."/>
            <person name="Choi S.C."/>
        </authorList>
    </citation>
    <scope>NUCLEOTIDE SEQUENCE [LARGE SCALE GENOMIC DNA]</scope>
    <source>
        <strain evidence="2 3">KH1503</strain>
    </source>
</reference>
<sequence>MLEAFILGFWCVWSSDRDIYALTESLSFMILVVLLRTVMAFELPVIDAAWGLSMTASWAYVATVFWGINRFAGSFIVSLALSGLAAVGYFLFTQNIGDWVQLWLL</sequence>
<keyword evidence="1" id="KW-0812">Transmembrane</keyword>
<protein>
    <recommendedName>
        <fullName evidence="4">Multidrug transporter MatE</fullName>
    </recommendedName>
</protein>
<proteinExistence type="predicted"/>
<evidence type="ECO:0000256" key="1">
    <source>
        <dbReference type="SAM" id="Phobius"/>
    </source>
</evidence>
<comment type="caution">
    <text evidence="2">The sequence shown here is derived from an EMBL/GenBank/DDBJ whole genome shotgun (WGS) entry which is preliminary data.</text>
</comment>